<evidence type="ECO:0000256" key="18">
    <source>
        <dbReference type="ARBA" id="ARBA00030800"/>
    </source>
</evidence>
<keyword evidence="14" id="KW-0408">Iron</keyword>
<reference evidence="24" key="1">
    <citation type="journal article" date="2019" name="Int. J. Syst. Evol. Microbiol.">
        <title>The Global Catalogue of Microorganisms (GCM) 10K type strain sequencing project: providing services to taxonomists for standard genome sequencing and annotation.</title>
        <authorList>
            <consortium name="The Broad Institute Genomics Platform"/>
            <consortium name="The Broad Institute Genome Sequencing Center for Infectious Disease"/>
            <person name="Wu L."/>
            <person name="Ma J."/>
        </authorList>
    </citation>
    <scope>NUCLEOTIDE SEQUENCE [LARGE SCALE GENOMIC DNA]</scope>
    <source>
        <strain evidence="24">KCTC 12708</strain>
    </source>
</reference>
<evidence type="ECO:0000256" key="12">
    <source>
        <dbReference type="ARBA" id="ARBA00022777"/>
    </source>
</evidence>
<keyword evidence="16" id="KW-0411">Iron-sulfur</keyword>
<protein>
    <recommendedName>
        <fullName evidence="5">Oxygen sensor histidine kinase NreB</fullName>
        <ecNumber evidence="4">2.7.13.3</ecNumber>
    </recommendedName>
    <alternativeName>
        <fullName evidence="18">Nitrogen regulation protein B</fullName>
    </alternativeName>
</protein>
<dbReference type="GeneID" id="94368151"/>
<dbReference type="InterPro" id="IPR019734">
    <property type="entry name" value="TPR_rpt"/>
</dbReference>
<dbReference type="PROSITE" id="PS50109">
    <property type="entry name" value="HIS_KIN"/>
    <property type="match status" value="1"/>
</dbReference>
<keyword evidence="21" id="KW-0472">Membrane</keyword>
<dbReference type="SUPFAM" id="SSF48452">
    <property type="entry name" value="TPR-like"/>
    <property type="match status" value="1"/>
</dbReference>
<evidence type="ECO:0000256" key="3">
    <source>
        <dbReference type="ARBA" id="ARBA00004496"/>
    </source>
</evidence>
<evidence type="ECO:0000256" key="19">
    <source>
        <dbReference type="PROSITE-ProRule" id="PRU00339"/>
    </source>
</evidence>
<dbReference type="Pfam" id="PF02518">
    <property type="entry name" value="HATPase_c"/>
    <property type="match status" value="1"/>
</dbReference>
<dbReference type="InterPro" id="IPR004358">
    <property type="entry name" value="Sig_transdc_His_kin-like_C"/>
</dbReference>
<comment type="caution">
    <text evidence="23">The sequence shown here is derived from an EMBL/GenBank/DDBJ whole genome shotgun (WGS) entry which is preliminary data.</text>
</comment>
<feature type="repeat" description="TPR" evidence="19">
    <location>
        <begin position="215"/>
        <end position="248"/>
    </location>
</feature>
<keyword evidence="21" id="KW-1133">Transmembrane helix</keyword>
<keyword evidence="24" id="KW-1185">Reference proteome</keyword>
<keyword evidence="20" id="KW-0175">Coiled coil</keyword>
<evidence type="ECO:0000256" key="13">
    <source>
        <dbReference type="ARBA" id="ARBA00022840"/>
    </source>
</evidence>
<evidence type="ECO:0000256" key="6">
    <source>
        <dbReference type="ARBA" id="ARBA00022485"/>
    </source>
</evidence>
<keyword evidence="11" id="KW-0547">Nucleotide-binding</keyword>
<comment type="cofactor">
    <cofactor evidence="2">
        <name>[4Fe-4S] cluster</name>
        <dbReference type="ChEBI" id="CHEBI:49883"/>
    </cofactor>
</comment>
<evidence type="ECO:0000256" key="1">
    <source>
        <dbReference type="ARBA" id="ARBA00000085"/>
    </source>
</evidence>
<evidence type="ECO:0000256" key="9">
    <source>
        <dbReference type="ARBA" id="ARBA00022679"/>
    </source>
</evidence>
<evidence type="ECO:0000256" key="15">
    <source>
        <dbReference type="ARBA" id="ARBA00023012"/>
    </source>
</evidence>
<dbReference type="InterPro" id="IPR003594">
    <property type="entry name" value="HATPase_dom"/>
</dbReference>
<dbReference type="SUPFAM" id="SSF55874">
    <property type="entry name" value="ATPase domain of HSP90 chaperone/DNA topoisomerase II/histidine kinase"/>
    <property type="match status" value="1"/>
</dbReference>
<name>A0ABQ3BIE8_9FLAO</name>
<dbReference type="InterPro" id="IPR011990">
    <property type="entry name" value="TPR-like_helical_dom_sf"/>
</dbReference>
<evidence type="ECO:0000256" key="7">
    <source>
        <dbReference type="ARBA" id="ARBA00022490"/>
    </source>
</evidence>
<dbReference type="Pfam" id="PF07730">
    <property type="entry name" value="HisKA_3"/>
    <property type="match status" value="1"/>
</dbReference>
<dbReference type="Proteomes" id="UP000615593">
    <property type="component" value="Unassembled WGS sequence"/>
</dbReference>
<dbReference type="InterPro" id="IPR011712">
    <property type="entry name" value="Sig_transdc_His_kin_sub3_dim/P"/>
</dbReference>
<dbReference type="EC" id="2.7.13.3" evidence="4"/>
<keyword evidence="9" id="KW-0808">Transferase</keyword>
<dbReference type="EMBL" id="BMWY01000001">
    <property type="protein sequence ID" value="GGZ46550.1"/>
    <property type="molecule type" value="Genomic_DNA"/>
</dbReference>
<evidence type="ECO:0000313" key="23">
    <source>
        <dbReference type="EMBL" id="GGZ46550.1"/>
    </source>
</evidence>
<evidence type="ECO:0000313" key="24">
    <source>
        <dbReference type="Proteomes" id="UP000615593"/>
    </source>
</evidence>
<keyword evidence="10" id="KW-0479">Metal-binding</keyword>
<proteinExistence type="predicted"/>
<feature type="coiled-coil region" evidence="20">
    <location>
        <begin position="297"/>
        <end position="326"/>
    </location>
</feature>
<evidence type="ECO:0000256" key="4">
    <source>
        <dbReference type="ARBA" id="ARBA00012438"/>
    </source>
</evidence>
<dbReference type="PANTHER" id="PTHR24421">
    <property type="entry name" value="NITRATE/NITRITE SENSOR PROTEIN NARX-RELATED"/>
    <property type="match status" value="1"/>
</dbReference>
<dbReference type="PROSITE" id="PS50005">
    <property type="entry name" value="TPR"/>
    <property type="match status" value="1"/>
</dbReference>
<evidence type="ECO:0000256" key="2">
    <source>
        <dbReference type="ARBA" id="ARBA00001966"/>
    </source>
</evidence>
<evidence type="ECO:0000259" key="22">
    <source>
        <dbReference type="PROSITE" id="PS50109"/>
    </source>
</evidence>
<dbReference type="RefSeq" id="WP_027886106.1">
    <property type="nucleotide sequence ID" value="NZ_BMWY01000001.1"/>
</dbReference>
<accession>A0ABQ3BIE8</accession>
<keyword evidence="8" id="KW-0597">Phosphoprotein</keyword>
<feature type="coiled-coil region" evidence="20">
    <location>
        <begin position="358"/>
        <end position="421"/>
    </location>
</feature>
<dbReference type="Gene3D" id="3.30.565.10">
    <property type="entry name" value="Histidine kinase-like ATPase, C-terminal domain"/>
    <property type="match status" value="1"/>
</dbReference>
<evidence type="ECO:0000256" key="5">
    <source>
        <dbReference type="ARBA" id="ARBA00017322"/>
    </source>
</evidence>
<evidence type="ECO:0000256" key="11">
    <source>
        <dbReference type="ARBA" id="ARBA00022741"/>
    </source>
</evidence>
<evidence type="ECO:0000256" key="8">
    <source>
        <dbReference type="ARBA" id="ARBA00022553"/>
    </source>
</evidence>
<keyword evidence="19" id="KW-0802">TPR repeat</keyword>
<dbReference type="InterPro" id="IPR036890">
    <property type="entry name" value="HATPase_C_sf"/>
</dbReference>
<sequence length="586" mass="66879">MKDVAAYSKYRKAIIFIFLLYSISFFAQKTETNDSIAYYEQRINNETDALKKAYLYYNYSNYLDAQDKIKASSEEIFKALKIFETIGNEEMVAECNLQLHHKNGAGKNNETAKKFLDRYFQYAKKVRDTQKLAIAHKAYGVVFWSPKTYKTSKKHFQKAIDFAAKSNDSILWAKTTNNLALLLSGFENKQDSARYHYKKVLNFYQNSNAAKERLVTSYINLGNSYEKEGNISQALVFLRKADSLKITENVAFYKKVIYGKLSNYYKATQNFEKALTYKNKYTAMQDSLNQVNQSIAINELQTKYETEKKEKENALLKNDIVEKKQTQNILIIVVIASIILGTGISILIAKNAKRKQLLAKQKEKIRIQKIEKELKEQELRSIDVLIEGQEKERQRLAENLHDNLGGTLAALKLNLQNLEQHQSDPNIVNKSINNSLNLINDAYQSVRTMAHEKSSGVVASQGLLPAIQNFTNNISSEKIKIEIDHFGLKNRLENSLEIKIFRIIQELITNIIKHANATEANISLTNHNSILNIIVEDNGRGFKQNFSKSKGVGITTIEKRIENLGGSLEIDSHPERGSSIIINLPI</sequence>
<feature type="domain" description="Histidine kinase" evidence="22">
    <location>
        <begin position="499"/>
        <end position="586"/>
    </location>
</feature>
<keyword evidence="21" id="KW-0812">Transmembrane</keyword>
<evidence type="ECO:0000256" key="17">
    <source>
        <dbReference type="ARBA" id="ARBA00024827"/>
    </source>
</evidence>
<comment type="function">
    <text evidence="17">Member of the two-component regulatory system NreB/NreC involved in the control of dissimilatory nitrate/nitrite reduction in response to oxygen. NreB functions as a direct oxygen sensor histidine kinase which is autophosphorylated, in the absence of oxygen, probably at the conserved histidine residue, and transfers its phosphate group probably to a conserved aspartate residue of NreC. NreB/NreC activates the expression of the nitrate (narGHJI) and nitrite (nir) reductase operons, as well as the putative nitrate transporter gene narT.</text>
</comment>
<dbReference type="PRINTS" id="PR00344">
    <property type="entry name" value="BCTRLSENSOR"/>
</dbReference>
<keyword evidence="12" id="KW-0418">Kinase</keyword>
<evidence type="ECO:0000256" key="10">
    <source>
        <dbReference type="ARBA" id="ARBA00022723"/>
    </source>
</evidence>
<dbReference type="CDD" id="cd16917">
    <property type="entry name" value="HATPase_UhpB-NarQ-NarX-like"/>
    <property type="match status" value="1"/>
</dbReference>
<keyword evidence="13" id="KW-0067">ATP-binding</keyword>
<organism evidence="23 24">
    <name type="scientific">Mesonia mobilis</name>
    <dbReference type="NCBI Taxonomy" id="369791"/>
    <lineage>
        <taxon>Bacteria</taxon>
        <taxon>Pseudomonadati</taxon>
        <taxon>Bacteroidota</taxon>
        <taxon>Flavobacteriia</taxon>
        <taxon>Flavobacteriales</taxon>
        <taxon>Flavobacteriaceae</taxon>
        <taxon>Mesonia</taxon>
    </lineage>
</organism>
<keyword evidence="15" id="KW-0902">Two-component regulatory system</keyword>
<evidence type="ECO:0000256" key="14">
    <source>
        <dbReference type="ARBA" id="ARBA00023004"/>
    </source>
</evidence>
<feature type="transmembrane region" description="Helical" evidence="21">
    <location>
        <begin position="329"/>
        <end position="349"/>
    </location>
</feature>
<dbReference type="Gene3D" id="1.20.5.1930">
    <property type="match status" value="1"/>
</dbReference>
<dbReference type="PANTHER" id="PTHR24421:SF10">
    <property type="entry name" value="NITRATE_NITRITE SENSOR PROTEIN NARQ"/>
    <property type="match status" value="1"/>
</dbReference>
<dbReference type="InterPro" id="IPR050482">
    <property type="entry name" value="Sensor_HK_TwoCompSys"/>
</dbReference>
<dbReference type="SMART" id="SM00387">
    <property type="entry name" value="HATPase_c"/>
    <property type="match status" value="1"/>
</dbReference>
<comment type="subcellular location">
    <subcellularLocation>
        <location evidence="3">Cytoplasm</location>
    </subcellularLocation>
</comment>
<dbReference type="InterPro" id="IPR005467">
    <property type="entry name" value="His_kinase_dom"/>
</dbReference>
<gene>
    <name evidence="23" type="ORF">GCM10008088_05000</name>
</gene>
<comment type="catalytic activity">
    <reaction evidence="1">
        <text>ATP + protein L-histidine = ADP + protein N-phospho-L-histidine.</text>
        <dbReference type="EC" id="2.7.13.3"/>
    </reaction>
</comment>
<evidence type="ECO:0000256" key="16">
    <source>
        <dbReference type="ARBA" id="ARBA00023014"/>
    </source>
</evidence>
<keyword evidence="7" id="KW-0963">Cytoplasm</keyword>
<evidence type="ECO:0000256" key="21">
    <source>
        <dbReference type="SAM" id="Phobius"/>
    </source>
</evidence>
<dbReference type="Gene3D" id="1.25.40.10">
    <property type="entry name" value="Tetratricopeptide repeat domain"/>
    <property type="match status" value="2"/>
</dbReference>
<evidence type="ECO:0000256" key="20">
    <source>
        <dbReference type="SAM" id="Coils"/>
    </source>
</evidence>
<keyword evidence="6" id="KW-0004">4Fe-4S</keyword>